<proteinExistence type="inferred from homology"/>
<dbReference type="Gene3D" id="2.40.10.10">
    <property type="entry name" value="Trypsin-like serine proteases"/>
    <property type="match status" value="1"/>
</dbReference>
<dbReference type="RefSeq" id="WP_243539650.1">
    <property type="nucleotide sequence ID" value="NZ_CP093442.1"/>
</dbReference>
<dbReference type="EC" id="3.4.21.-" evidence="6"/>
<dbReference type="InterPro" id="IPR018114">
    <property type="entry name" value="TRYPSIN_HIS"/>
</dbReference>
<comment type="similarity">
    <text evidence="1">Belongs to the peptidase S1 family.</text>
</comment>
<feature type="domain" description="Peptidase S1" evidence="5">
    <location>
        <begin position="51"/>
        <end position="295"/>
    </location>
</feature>
<organism evidence="6 7">
    <name type="scientific">Bdellovibrio reynosensis</name>
    <dbReference type="NCBI Taxonomy" id="2835041"/>
    <lineage>
        <taxon>Bacteria</taxon>
        <taxon>Pseudomonadati</taxon>
        <taxon>Bdellovibrionota</taxon>
        <taxon>Bdellovibrionia</taxon>
        <taxon>Bdellovibrionales</taxon>
        <taxon>Pseudobdellovibrionaceae</taxon>
        <taxon>Bdellovibrio</taxon>
    </lineage>
</organism>
<dbReference type="Proteomes" id="UP000830116">
    <property type="component" value="Chromosome"/>
</dbReference>
<keyword evidence="2" id="KW-1015">Disulfide bond</keyword>
<dbReference type="Pfam" id="PF00089">
    <property type="entry name" value="Trypsin"/>
    <property type="match status" value="1"/>
</dbReference>
<dbReference type="PRINTS" id="PR00722">
    <property type="entry name" value="CHYMOTRYPSIN"/>
</dbReference>
<feature type="chain" id="PRO_5046603849" evidence="4">
    <location>
        <begin position="20"/>
        <end position="297"/>
    </location>
</feature>
<keyword evidence="3 6" id="KW-0378">Hydrolase</keyword>
<gene>
    <name evidence="6" type="ORF">MNR06_05310</name>
</gene>
<reference evidence="6" key="1">
    <citation type="submission" date="2022-03" db="EMBL/GenBank/DDBJ databases">
        <title>Genome Identification and Characterization of new species Bdellovibrio reynosense LBG001 sp. nov. from a Mexico soil sample.</title>
        <authorList>
            <person name="Camilli A."/>
            <person name="Ajao Y."/>
            <person name="Guo X."/>
        </authorList>
    </citation>
    <scope>NUCLEOTIDE SEQUENCE</scope>
    <source>
        <strain evidence="6">LBG001</strain>
    </source>
</reference>
<dbReference type="InterPro" id="IPR001254">
    <property type="entry name" value="Trypsin_dom"/>
</dbReference>
<dbReference type="InterPro" id="IPR001314">
    <property type="entry name" value="Peptidase_S1A"/>
</dbReference>
<name>A0ABY4CFP7_9BACT</name>
<dbReference type="PROSITE" id="PS00134">
    <property type="entry name" value="TRYPSIN_HIS"/>
    <property type="match status" value="1"/>
</dbReference>
<evidence type="ECO:0000256" key="3">
    <source>
        <dbReference type="RuleBase" id="RU363034"/>
    </source>
</evidence>
<keyword evidence="7" id="KW-1185">Reference proteome</keyword>
<keyword evidence="3" id="KW-0645">Protease</keyword>
<dbReference type="InterPro" id="IPR050430">
    <property type="entry name" value="Peptidase_S1"/>
</dbReference>
<protein>
    <submittedName>
        <fullName evidence="6">Trypsin-like serine protease</fullName>
        <ecNumber evidence="6">3.4.21.-</ecNumber>
    </submittedName>
</protein>
<dbReference type="PANTHER" id="PTHR24276">
    <property type="entry name" value="POLYSERASE-RELATED"/>
    <property type="match status" value="1"/>
</dbReference>
<evidence type="ECO:0000313" key="6">
    <source>
        <dbReference type="EMBL" id="UOF02368.1"/>
    </source>
</evidence>
<dbReference type="InterPro" id="IPR033116">
    <property type="entry name" value="TRYPSIN_SER"/>
</dbReference>
<dbReference type="PROSITE" id="PS50240">
    <property type="entry name" value="TRYPSIN_DOM"/>
    <property type="match status" value="1"/>
</dbReference>
<dbReference type="PROSITE" id="PS51257">
    <property type="entry name" value="PROKAR_LIPOPROTEIN"/>
    <property type="match status" value="1"/>
</dbReference>
<evidence type="ECO:0000256" key="1">
    <source>
        <dbReference type="ARBA" id="ARBA00007664"/>
    </source>
</evidence>
<dbReference type="EMBL" id="CP093442">
    <property type="protein sequence ID" value="UOF02368.1"/>
    <property type="molecule type" value="Genomic_DNA"/>
</dbReference>
<sequence>MTSSAIKISMTLVFASLLAACAERSQNAMGLNAEAANAPKCQAEASIRNGIVGGSVLTDGDLSSSTVLLITELDDGTSSICTGTLIAENKVLTAAHCIKKTSKKMYASFVKNSACINSLKTLREVTHKALKTDHDFTQSVPIDKAQDDLAVVRFEGKAPKGTTIRPLPGEQFTATEGEELVMAGYGTTGMANADGGLLRHVTVPGKQLVKSFYDPRNKDYFAVLNTHIVLQPEKGVCVGDSGGPLYVKTYEGLVLYGITSMGFNPDSEDSTKTCNGISLFADVRHHLDWINKQLKEL</sequence>
<keyword evidence="3" id="KW-0720">Serine protease</keyword>
<accession>A0ABY4CFP7</accession>
<dbReference type="SUPFAM" id="SSF50494">
    <property type="entry name" value="Trypsin-like serine proteases"/>
    <property type="match status" value="1"/>
</dbReference>
<keyword evidence="4" id="KW-0732">Signal</keyword>
<dbReference type="SMART" id="SM00020">
    <property type="entry name" value="Tryp_SPc"/>
    <property type="match status" value="1"/>
</dbReference>
<dbReference type="PANTHER" id="PTHR24276:SF98">
    <property type="entry name" value="FI18310P1-RELATED"/>
    <property type="match status" value="1"/>
</dbReference>
<feature type="signal peptide" evidence="4">
    <location>
        <begin position="1"/>
        <end position="19"/>
    </location>
</feature>
<evidence type="ECO:0000259" key="5">
    <source>
        <dbReference type="PROSITE" id="PS50240"/>
    </source>
</evidence>
<evidence type="ECO:0000313" key="7">
    <source>
        <dbReference type="Proteomes" id="UP000830116"/>
    </source>
</evidence>
<dbReference type="PROSITE" id="PS00135">
    <property type="entry name" value="TRYPSIN_SER"/>
    <property type="match status" value="1"/>
</dbReference>
<dbReference type="InterPro" id="IPR009003">
    <property type="entry name" value="Peptidase_S1_PA"/>
</dbReference>
<dbReference type="GO" id="GO:0016787">
    <property type="term" value="F:hydrolase activity"/>
    <property type="evidence" value="ECO:0007669"/>
    <property type="project" value="UniProtKB-KW"/>
</dbReference>
<evidence type="ECO:0000256" key="2">
    <source>
        <dbReference type="ARBA" id="ARBA00023157"/>
    </source>
</evidence>
<dbReference type="InterPro" id="IPR043504">
    <property type="entry name" value="Peptidase_S1_PA_chymotrypsin"/>
</dbReference>
<evidence type="ECO:0000256" key="4">
    <source>
        <dbReference type="SAM" id="SignalP"/>
    </source>
</evidence>